<protein>
    <recommendedName>
        <fullName evidence="3">DUF1579 domain-containing protein</fullName>
    </recommendedName>
</protein>
<accession>A0A5B8L3L3</accession>
<gene>
    <name evidence="1" type="ORF">FQ775_20365</name>
</gene>
<dbReference type="OrthoDB" id="9814791at2"/>
<reference evidence="1" key="1">
    <citation type="submission" date="2020-04" db="EMBL/GenBank/DDBJ databases">
        <title>Nitratireductor sp. nov. isolated from mangrove soil.</title>
        <authorList>
            <person name="Ye Y."/>
        </authorList>
    </citation>
    <scope>NUCLEOTIDE SEQUENCE</scope>
    <source>
        <strain evidence="1">SY7</strain>
    </source>
</reference>
<dbReference type="RefSeq" id="WP_146301173.1">
    <property type="nucleotide sequence ID" value="NZ_CP042301.2"/>
</dbReference>
<evidence type="ECO:0000313" key="1">
    <source>
        <dbReference type="EMBL" id="QDZ02536.1"/>
    </source>
</evidence>
<organism evidence="1 2">
    <name type="scientific">Nitratireductor mangrovi</name>
    <dbReference type="NCBI Taxonomy" id="2599600"/>
    <lineage>
        <taxon>Bacteria</taxon>
        <taxon>Pseudomonadati</taxon>
        <taxon>Pseudomonadota</taxon>
        <taxon>Alphaproteobacteria</taxon>
        <taxon>Hyphomicrobiales</taxon>
        <taxon>Phyllobacteriaceae</taxon>
        <taxon>Nitratireductor</taxon>
    </lineage>
</organism>
<keyword evidence="2" id="KW-1185">Reference proteome</keyword>
<proteinExistence type="predicted"/>
<dbReference type="KEGG" id="niy:FQ775_20365"/>
<sequence>MNTIATRSLPRLLHADGPAAEIAAKAELYGWLVGDWEMDVVRHLPDGTTATGHGSAHFGWVLQGRVMQDIWRIPGFRDPGADDPAAALMHGTTLRIFDPKLDAWRIIYADPVRHVYSRQIGRAAGKDIVQEGVDEDGVQNRWRFTEITADSFHWIGEVRDAEGGDWRRIVEFFARRVA</sequence>
<dbReference type="EMBL" id="CP042301">
    <property type="protein sequence ID" value="QDZ02536.1"/>
    <property type="molecule type" value="Genomic_DNA"/>
</dbReference>
<evidence type="ECO:0000313" key="2">
    <source>
        <dbReference type="Proteomes" id="UP000321389"/>
    </source>
</evidence>
<dbReference type="Proteomes" id="UP000321389">
    <property type="component" value="Chromosome"/>
</dbReference>
<dbReference type="AlphaFoldDB" id="A0A5B8L3L3"/>
<name>A0A5B8L3L3_9HYPH</name>
<evidence type="ECO:0008006" key="3">
    <source>
        <dbReference type="Google" id="ProtNLM"/>
    </source>
</evidence>